<dbReference type="EMBL" id="CP157390">
    <property type="protein sequence ID" value="XBM49219.1"/>
    <property type="molecule type" value="Genomic_DNA"/>
</dbReference>
<gene>
    <name evidence="1" type="ORF">AAME72_05000</name>
</gene>
<dbReference type="PROSITE" id="PS51318">
    <property type="entry name" value="TAT"/>
    <property type="match status" value="1"/>
</dbReference>
<dbReference type="RefSeq" id="WP_348789138.1">
    <property type="nucleotide sequence ID" value="NZ_CP157390.1"/>
</dbReference>
<dbReference type="AlphaFoldDB" id="A0AAU7GGZ8"/>
<proteinExistence type="predicted"/>
<protein>
    <submittedName>
        <fullName evidence="1">Peptidase C14</fullName>
    </submittedName>
</protein>
<reference evidence="1" key="1">
    <citation type="submission" date="2024-05" db="EMBL/GenBank/DDBJ databases">
        <title>The Natural Products Discovery Center: Release of the First 8490 Sequenced Strains for Exploring Actinobacteria Biosynthetic Diversity.</title>
        <authorList>
            <person name="Kalkreuter E."/>
            <person name="Kautsar S.A."/>
            <person name="Yang D."/>
            <person name="Bader C.D."/>
            <person name="Teijaro C.N."/>
            <person name="Fluegel L."/>
            <person name="Davis C.M."/>
            <person name="Simpson J.R."/>
            <person name="Lauterbach L."/>
            <person name="Steele A.D."/>
            <person name="Gui C."/>
            <person name="Meng S."/>
            <person name="Li G."/>
            <person name="Viehrig K."/>
            <person name="Ye F."/>
            <person name="Su P."/>
            <person name="Kiefer A.F."/>
            <person name="Nichols A."/>
            <person name="Cepeda A.J."/>
            <person name="Yan W."/>
            <person name="Fan B."/>
            <person name="Jiang Y."/>
            <person name="Adhikari A."/>
            <person name="Zheng C.-J."/>
            <person name="Schuster L."/>
            <person name="Cowan T.M."/>
            <person name="Smanski M.J."/>
            <person name="Chevrette M.G."/>
            <person name="de Carvalho L.P.S."/>
            <person name="Shen B."/>
        </authorList>
    </citation>
    <scope>NUCLEOTIDE SEQUENCE</scope>
    <source>
        <strain evidence="1">NPDC080035</strain>
    </source>
</reference>
<dbReference type="InterPro" id="IPR006311">
    <property type="entry name" value="TAT_signal"/>
</dbReference>
<evidence type="ECO:0000313" key="1">
    <source>
        <dbReference type="EMBL" id="XBM49219.1"/>
    </source>
</evidence>
<sequence length="732" mass="76528">MTGSERAGTNPRQGTTARRGLLLGLGAAALGGAGALGIAAPAEATGAGNGQNGSVRPVRTVAELGKLKAGTGELAIAAGYRAPGDAGILLYRGAPAGAGRPNGGTVIAGARGTVWMLVHDGTVDFRAFGITGPDRPADAALDALVADPAVVRIEAHTDLNFVRRHTFTRSDIELDFGGHLVTTEGIEPNSHDNPFGAVLFFTGKPTGETVVHPLAEAWPELTDAVAVPDASRFPVDSWWAVQSDEVAGGGADERELQRFVRVTQRIDGSHIRVDYLNGWPLAAGRKLTWRRVQPVERVRIRGMRFVGAGPYDGPDDGSLPDSRELTGSHPTAFEYAVHCDVADIHATHTWWPVVMRRWNTHFVTERCSIENPPTVFYGGAGYLTQQIYCLYGHVRDCASSNARHLNDFTASAYSMVENCHGDGDDQGGNPFTTHGQYEHDLTFIGNSGLMDIANSGGQWGTAAKRITVRDHVCSWFVASTKITDLTLENVRVTARSTFDPAGTLTINADGAQLRGCTADLFAVGQRSARSTRPTVIEDCTFTLPKGQVLVQTPVTAPVSFVRCRIAGMDGAVARGSGPLRFTDCDLSGPADGAPCTVAAAELTVRGGSIDGIALVATASREQTVSVDGTLISTTRGSGATIARGDGGAVVAWRIAGVTSSAPAGTAHLAIESGVNHARVTGCRFTGGGLRLPASGFGGGSTLIYDGSAEHGVNRTLPEPTARIIVGDVAVAG</sequence>
<accession>A0AAU7GGZ8</accession>
<organism evidence="1">
    <name type="scientific">Leifsonia sp. NPDC080035</name>
    <dbReference type="NCBI Taxonomy" id="3143936"/>
    <lineage>
        <taxon>Bacteria</taxon>
        <taxon>Bacillati</taxon>
        <taxon>Actinomycetota</taxon>
        <taxon>Actinomycetes</taxon>
        <taxon>Micrococcales</taxon>
        <taxon>Microbacteriaceae</taxon>
        <taxon>Leifsonia</taxon>
    </lineage>
</organism>
<name>A0AAU7GGZ8_9MICO</name>